<accession>A0A953LBD5</accession>
<sequence>MNLPKGQLKGSIDDNTFVLTVGAQELADYIDHEGGSNIFQKEINVRGNDYIVLFSIEYK</sequence>
<comment type="caution">
    <text evidence="1">The sequence shown here is derived from an EMBL/GenBank/DDBJ whole genome shotgun (WGS) entry which is preliminary data.</text>
</comment>
<evidence type="ECO:0000313" key="1">
    <source>
        <dbReference type="EMBL" id="MBY5958451.1"/>
    </source>
</evidence>
<dbReference type="EMBL" id="JAHVHU010000008">
    <property type="protein sequence ID" value="MBY5958451.1"/>
    <property type="molecule type" value="Genomic_DNA"/>
</dbReference>
<name>A0A953LBD5_9BACT</name>
<dbReference type="Proteomes" id="UP000753961">
    <property type="component" value="Unassembled WGS sequence"/>
</dbReference>
<proteinExistence type="predicted"/>
<dbReference type="RefSeq" id="WP_222579986.1">
    <property type="nucleotide sequence ID" value="NZ_JAHVHU010000008.1"/>
</dbReference>
<keyword evidence="2" id="KW-1185">Reference proteome</keyword>
<protein>
    <submittedName>
        <fullName evidence="1">Uncharacterized protein</fullName>
    </submittedName>
</protein>
<evidence type="ECO:0000313" key="2">
    <source>
        <dbReference type="Proteomes" id="UP000753961"/>
    </source>
</evidence>
<dbReference type="AlphaFoldDB" id="A0A953LBD5"/>
<gene>
    <name evidence="1" type="ORF">KUV50_09930</name>
</gene>
<reference evidence="1" key="1">
    <citation type="submission" date="2021-06" db="EMBL/GenBank/DDBJ databases">
        <title>44 bacteria genomes isolated from Dapeng, Shenzhen.</title>
        <authorList>
            <person name="Zheng W."/>
            <person name="Yu S."/>
            <person name="Huang Y."/>
        </authorList>
    </citation>
    <scope>NUCLEOTIDE SEQUENCE</scope>
    <source>
        <strain evidence="1">DP5N28-2</strain>
    </source>
</reference>
<organism evidence="1 2">
    <name type="scientific">Membranihabitans marinus</name>
    <dbReference type="NCBI Taxonomy" id="1227546"/>
    <lineage>
        <taxon>Bacteria</taxon>
        <taxon>Pseudomonadati</taxon>
        <taxon>Bacteroidota</taxon>
        <taxon>Saprospiria</taxon>
        <taxon>Saprospirales</taxon>
        <taxon>Saprospiraceae</taxon>
        <taxon>Membranihabitans</taxon>
    </lineage>
</organism>